<dbReference type="InterPro" id="IPR006603">
    <property type="entry name" value="PQ-loop_rpt"/>
</dbReference>
<dbReference type="InterPro" id="IPR047662">
    <property type="entry name" value="SemiSWEET"/>
</dbReference>
<dbReference type="EMBL" id="FOGB01000004">
    <property type="protein sequence ID" value="SEQ50171.1"/>
    <property type="molecule type" value="Genomic_DNA"/>
</dbReference>
<feature type="transmembrane region" description="Helical" evidence="5">
    <location>
        <begin position="79"/>
        <end position="99"/>
    </location>
</feature>
<evidence type="ECO:0000313" key="6">
    <source>
        <dbReference type="EMBL" id="SEQ50171.1"/>
    </source>
</evidence>
<evidence type="ECO:0000313" key="7">
    <source>
        <dbReference type="Proteomes" id="UP000198749"/>
    </source>
</evidence>
<dbReference type="PROSITE" id="PS51257">
    <property type="entry name" value="PROKAR_LIPOPROTEIN"/>
    <property type="match status" value="1"/>
</dbReference>
<evidence type="ECO:0000256" key="3">
    <source>
        <dbReference type="ARBA" id="ARBA00022989"/>
    </source>
</evidence>
<accession>A0A1H9GJ95</accession>
<dbReference type="AlphaFoldDB" id="A0A1H9GJ95"/>
<protein>
    <submittedName>
        <fullName evidence="6">MtN3 and saliva related transmembrane protein</fullName>
    </submittedName>
</protein>
<evidence type="ECO:0000256" key="4">
    <source>
        <dbReference type="ARBA" id="ARBA00023136"/>
    </source>
</evidence>
<keyword evidence="4 5" id="KW-0472">Membrane</keyword>
<dbReference type="OrthoDB" id="122062at2"/>
<keyword evidence="7" id="KW-1185">Reference proteome</keyword>
<feature type="transmembrane region" description="Helical" evidence="5">
    <location>
        <begin position="50"/>
        <end position="73"/>
    </location>
</feature>
<dbReference type="Pfam" id="PF04193">
    <property type="entry name" value="PQ-loop"/>
    <property type="match status" value="1"/>
</dbReference>
<evidence type="ECO:0000256" key="5">
    <source>
        <dbReference type="SAM" id="Phobius"/>
    </source>
</evidence>
<comment type="subcellular location">
    <subcellularLocation>
        <location evidence="1">Membrane</location>
        <topology evidence="1">Multi-pass membrane protein</topology>
    </subcellularLocation>
</comment>
<proteinExistence type="predicted"/>
<organism evidence="6 7">
    <name type="scientific">Amphritea atlantica</name>
    <dbReference type="NCBI Taxonomy" id="355243"/>
    <lineage>
        <taxon>Bacteria</taxon>
        <taxon>Pseudomonadati</taxon>
        <taxon>Pseudomonadota</taxon>
        <taxon>Gammaproteobacteria</taxon>
        <taxon>Oceanospirillales</taxon>
        <taxon>Oceanospirillaceae</taxon>
        <taxon>Amphritea</taxon>
    </lineage>
</organism>
<sequence>MAKSWNSTRYSDLGPTVQDITSFIGISAACCTTASFVPQVVQILKSKDTAGISVAMYSIFTLGVLLWVIYGFVIQDMPVLLANSVTLILTLSVLVLTIIQRLRTANIRNSSNVSKD</sequence>
<dbReference type="NCBIfam" id="NF037968">
    <property type="entry name" value="SemiSWEET_2"/>
    <property type="match status" value="1"/>
</dbReference>
<name>A0A1H9GJ95_9GAMM</name>
<dbReference type="GO" id="GO:0016020">
    <property type="term" value="C:membrane"/>
    <property type="evidence" value="ECO:0007669"/>
    <property type="project" value="UniProtKB-SubCell"/>
</dbReference>
<reference evidence="7" key="1">
    <citation type="submission" date="2016-10" db="EMBL/GenBank/DDBJ databases">
        <authorList>
            <person name="Varghese N."/>
            <person name="Submissions S."/>
        </authorList>
    </citation>
    <scope>NUCLEOTIDE SEQUENCE [LARGE SCALE GENOMIC DNA]</scope>
    <source>
        <strain evidence="7">DSM 18887</strain>
    </source>
</reference>
<feature type="transmembrane region" description="Helical" evidence="5">
    <location>
        <begin position="20"/>
        <end position="38"/>
    </location>
</feature>
<dbReference type="Proteomes" id="UP000198749">
    <property type="component" value="Unassembled WGS sequence"/>
</dbReference>
<evidence type="ECO:0000256" key="1">
    <source>
        <dbReference type="ARBA" id="ARBA00004141"/>
    </source>
</evidence>
<gene>
    <name evidence="6" type="ORF">SAMN03080615_01715</name>
</gene>
<dbReference type="GO" id="GO:0051119">
    <property type="term" value="F:sugar transmembrane transporter activity"/>
    <property type="evidence" value="ECO:0007669"/>
    <property type="project" value="InterPro"/>
</dbReference>
<dbReference type="STRING" id="355243.SAMN03080615_01715"/>
<evidence type="ECO:0000256" key="2">
    <source>
        <dbReference type="ARBA" id="ARBA00022692"/>
    </source>
</evidence>
<dbReference type="Gene3D" id="1.20.1280.290">
    <property type="match status" value="1"/>
</dbReference>
<keyword evidence="2 5" id="KW-0812">Transmembrane</keyword>
<keyword evidence="3 5" id="KW-1133">Transmembrane helix</keyword>